<dbReference type="Pfam" id="PF13563">
    <property type="entry name" value="2_5_RNA_ligase2"/>
    <property type="match status" value="1"/>
</dbReference>
<proteinExistence type="inferred from homology"/>
<accession>A0A3T0N611</accession>
<comment type="similarity">
    <text evidence="2">Belongs to the 2H phosphoesterase superfamily. ThpR family.</text>
</comment>
<evidence type="ECO:0000256" key="2">
    <source>
        <dbReference type="HAMAP-Rule" id="MF_01940"/>
    </source>
</evidence>
<dbReference type="NCBIfam" id="TIGR02258">
    <property type="entry name" value="2_5_ligase"/>
    <property type="match status" value="1"/>
</dbReference>
<dbReference type="GO" id="GO:0004113">
    <property type="term" value="F:2',3'-cyclic-nucleotide 3'-phosphodiesterase activity"/>
    <property type="evidence" value="ECO:0007669"/>
    <property type="project" value="InterPro"/>
</dbReference>
<organism evidence="3 4">
    <name type="scientific">Parasedimentitalea marina</name>
    <dbReference type="NCBI Taxonomy" id="2483033"/>
    <lineage>
        <taxon>Bacteria</taxon>
        <taxon>Pseudomonadati</taxon>
        <taxon>Pseudomonadota</taxon>
        <taxon>Alphaproteobacteria</taxon>
        <taxon>Rhodobacterales</taxon>
        <taxon>Paracoccaceae</taxon>
        <taxon>Parasedimentitalea</taxon>
    </lineage>
</organism>
<dbReference type="PANTHER" id="PTHR35561">
    <property type="entry name" value="RNA 2',3'-CYCLIC PHOSPHODIESTERASE"/>
    <property type="match status" value="1"/>
</dbReference>
<dbReference type="InterPro" id="IPR009097">
    <property type="entry name" value="Cyclic_Pdiesterase"/>
</dbReference>
<dbReference type="Gene3D" id="3.90.1140.10">
    <property type="entry name" value="Cyclic phosphodiesterase"/>
    <property type="match status" value="1"/>
</dbReference>
<dbReference type="OrthoDB" id="9793819at2"/>
<name>A0A3T0N611_9RHOB</name>
<dbReference type="KEGG" id="sedi:EBB79_17415"/>
<dbReference type="RefSeq" id="WP_127750031.1">
    <property type="nucleotide sequence ID" value="NZ_CP033219.1"/>
</dbReference>
<dbReference type="PANTHER" id="PTHR35561:SF1">
    <property type="entry name" value="RNA 2',3'-CYCLIC PHOSPHODIESTERASE"/>
    <property type="match status" value="1"/>
</dbReference>
<dbReference type="Proteomes" id="UP000283063">
    <property type="component" value="Chromosome"/>
</dbReference>
<feature type="short sequence motif" description="HXTX 1" evidence="2">
    <location>
        <begin position="37"/>
        <end position="40"/>
    </location>
</feature>
<dbReference type="AlphaFoldDB" id="A0A3T0N611"/>
<evidence type="ECO:0000313" key="4">
    <source>
        <dbReference type="Proteomes" id="UP000283063"/>
    </source>
</evidence>
<feature type="short sequence motif" description="HXTX 2" evidence="2">
    <location>
        <begin position="120"/>
        <end position="123"/>
    </location>
</feature>
<dbReference type="EC" id="3.1.4.58" evidence="2"/>
<keyword evidence="4" id="KW-1185">Reference proteome</keyword>
<reference evidence="3 4" key="1">
    <citation type="submission" date="2018-10" db="EMBL/GenBank/DDBJ databases">
        <title>Parasedimentitalea marina sp. nov., a psychrophilic bacterium isolated from deep seawater of the New Britain Trench.</title>
        <authorList>
            <person name="Cao J."/>
        </authorList>
    </citation>
    <scope>NUCLEOTIDE SEQUENCE [LARGE SCALE GENOMIC DNA]</scope>
    <source>
        <strain evidence="3 4">W43</strain>
    </source>
</reference>
<dbReference type="InterPro" id="IPR004175">
    <property type="entry name" value="RNA_CPDase"/>
</dbReference>
<keyword evidence="1 2" id="KW-0378">Hydrolase</keyword>
<dbReference type="HAMAP" id="MF_01940">
    <property type="entry name" value="RNA_CPDase"/>
    <property type="match status" value="1"/>
</dbReference>
<evidence type="ECO:0000313" key="3">
    <source>
        <dbReference type="EMBL" id="AZV79470.1"/>
    </source>
</evidence>
<dbReference type="EMBL" id="CP033219">
    <property type="protein sequence ID" value="AZV79470.1"/>
    <property type="molecule type" value="Genomic_DNA"/>
</dbReference>
<comment type="function">
    <text evidence="2">Hydrolyzes RNA 2',3'-cyclic phosphodiester to an RNA 2'-phosphomonoester.</text>
</comment>
<feature type="active site" description="Proton donor" evidence="2">
    <location>
        <position position="37"/>
    </location>
</feature>
<feature type="active site" description="Proton acceptor" evidence="2">
    <location>
        <position position="120"/>
    </location>
</feature>
<gene>
    <name evidence="3" type="primary">thpR</name>
    <name evidence="3" type="ORF">EBB79_17415</name>
</gene>
<comment type="catalytic activity">
    <reaction evidence="2">
        <text>a 3'-end 2',3'-cyclophospho-ribonucleotide-RNA + H2O = a 3'-end 2'-phospho-ribonucleotide-RNA + H(+)</text>
        <dbReference type="Rhea" id="RHEA:11828"/>
        <dbReference type="Rhea" id="RHEA-COMP:10464"/>
        <dbReference type="Rhea" id="RHEA-COMP:17353"/>
        <dbReference type="ChEBI" id="CHEBI:15377"/>
        <dbReference type="ChEBI" id="CHEBI:15378"/>
        <dbReference type="ChEBI" id="CHEBI:83064"/>
        <dbReference type="ChEBI" id="CHEBI:173113"/>
        <dbReference type="EC" id="3.1.4.58"/>
    </reaction>
</comment>
<dbReference type="SUPFAM" id="SSF55144">
    <property type="entry name" value="LigT-like"/>
    <property type="match status" value="1"/>
</dbReference>
<dbReference type="GO" id="GO:0008664">
    <property type="term" value="F:RNA 2',3'-cyclic 3'-phosphodiesterase activity"/>
    <property type="evidence" value="ECO:0007669"/>
    <property type="project" value="UniProtKB-EC"/>
</dbReference>
<evidence type="ECO:0000256" key="1">
    <source>
        <dbReference type="ARBA" id="ARBA00022801"/>
    </source>
</evidence>
<protein>
    <recommendedName>
        <fullName evidence="2">RNA 2',3'-cyclic phosphodiesterase</fullName>
        <shortName evidence="2">RNA 2',3'-CPDase</shortName>
        <ecNumber evidence="2">3.1.4.58</ecNumber>
    </recommendedName>
</protein>
<sequence>MMRAFVAIELPDEVTTALSQLSLSLHVVRPNPQENLHLTLAFLGDQSDRLLEELHYELAGIPVQGFELGFDGLGCFNAGAPKILYARIAASKALADLHQQVRRAAHRAGIVLDRQRYIPHVTLARFGQGLPWRDAQRLEGFIADHATAPLPPFTVAGFSLFQSTLHRDGAIHRRLSGYGFGQDLGL</sequence>